<feature type="transmembrane region" description="Helical" evidence="8">
    <location>
        <begin position="22"/>
        <end position="48"/>
    </location>
</feature>
<evidence type="ECO:0000256" key="2">
    <source>
        <dbReference type="ARBA" id="ARBA00007069"/>
    </source>
</evidence>
<keyword evidence="4" id="KW-1003">Cell membrane</keyword>
<dbReference type="PANTHER" id="PTHR42929:SF1">
    <property type="entry name" value="INNER MEMBRANE ABC TRANSPORTER PERMEASE PROTEIN YDCU-RELATED"/>
    <property type="match status" value="1"/>
</dbReference>
<dbReference type="PANTHER" id="PTHR42929">
    <property type="entry name" value="INNER MEMBRANE ABC TRANSPORTER PERMEASE PROTEIN YDCU-RELATED-RELATED"/>
    <property type="match status" value="1"/>
</dbReference>
<dbReference type="PROSITE" id="PS50928">
    <property type="entry name" value="ABC_TM1"/>
    <property type="match status" value="1"/>
</dbReference>
<comment type="similarity">
    <text evidence="2">Belongs to the binding-protein-dependent transport system permease family. CysTW subfamily.</text>
</comment>
<feature type="domain" description="ABC transmembrane type-1" evidence="9">
    <location>
        <begin position="78"/>
        <end position="283"/>
    </location>
</feature>
<feature type="transmembrane region" description="Helical" evidence="8">
    <location>
        <begin position="206"/>
        <end position="228"/>
    </location>
</feature>
<evidence type="ECO:0000256" key="5">
    <source>
        <dbReference type="ARBA" id="ARBA00022692"/>
    </source>
</evidence>
<gene>
    <name evidence="10" type="ORF">MOX91_03450</name>
</gene>
<evidence type="ECO:0000256" key="8">
    <source>
        <dbReference type="RuleBase" id="RU363032"/>
    </source>
</evidence>
<comment type="caution">
    <text evidence="10">The sequence shown here is derived from an EMBL/GenBank/DDBJ whole genome shotgun (WGS) entry which is preliminary data.</text>
</comment>
<evidence type="ECO:0000256" key="4">
    <source>
        <dbReference type="ARBA" id="ARBA00022475"/>
    </source>
</evidence>
<keyword evidence="6 8" id="KW-1133">Transmembrane helix</keyword>
<protein>
    <submittedName>
        <fullName evidence="10">ABC transporter permease</fullName>
    </submittedName>
</protein>
<dbReference type="SUPFAM" id="SSF161098">
    <property type="entry name" value="MetI-like"/>
    <property type="match status" value="1"/>
</dbReference>
<feature type="transmembrane region" description="Helical" evidence="8">
    <location>
        <begin position="82"/>
        <end position="106"/>
    </location>
</feature>
<dbReference type="Gene3D" id="1.10.3720.10">
    <property type="entry name" value="MetI-like"/>
    <property type="match status" value="1"/>
</dbReference>
<evidence type="ECO:0000313" key="11">
    <source>
        <dbReference type="Proteomes" id="UP001275932"/>
    </source>
</evidence>
<organism evidence="10 11">
    <name type="scientific">Intestinicryptomonas porci</name>
    <dbReference type="NCBI Taxonomy" id="2926320"/>
    <lineage>
        <taxon>Bacteria</taxon>
        <taxon>Pseudomonadati</taxon>
        <taxon>Verrucomicrobiota</taxon>
        <taxon>Opitutia</taxon>
        <taxon>Opitutales</taxon>
        <taxon>Intestinicryptomonaceae</taxon>
        <taxon>Intestinicryptomonas</taxon>
    </lineage>
</organism>
<feature type="transmembrane region" description="Helical" evidence="8">
    <location>
        <begin position="113"/>
        <end position="136"/>
    </location>
</feature>
<keyword evidence="11" id="KW-1185">Reference proteome</keyword>
<comment type="subcellular location">
    <subcellularLocation>
        <location evidence="1 8">Cell membrane</location>
        <topology evidence="1 8">Multi-pass membrane protein</topology>
    </subcellularLocation>
</comment>
<evidence type="ECO:0000259" key="9">
    <source>
        <dbReference type="PROSITE" id="PS50928"/>
    </source>
</evidence>
<evidence type="ECO:0000256" key="7">
    <source>
        <dbReference type="ARBA" id="ARBA00023136"/>
    </source>
</evidence>
<dbReference type="Proteomes" id="UP001275932">
    <property type="component" value="Unassembled WGS sequence"/>
</dbReference>
<dbReference type="EMBL" id="JALBUT010000003">
    <property type="protein sequence ID" value="MDX8415234.1"/>
    <property type="molecule type" value="Genomic_DNA"/>
</dbReference>
<dbReference type="Pfam" id="PF00528">
    <property type="entry name" value="BPD_transp_1"/>
    <property type="match status" value="1"/>
</dbReference>
<keyword evidence="3 8" id="KW-0813">Transport</keyword>
<dbReference type="InterPro" id="IPR035906">
    <property type="entry name" value="MetI-like_sf"/>
</dbReference>
<evidence type="ECO:0000256" key="3">
    <source>
        <dbReference type="ARBA" id="ARBA00022448"/>
    </source>
</evidence>
<feature type="transmembrane region" description="Helical" evidence="8">
    <location>
        <begin position="162"/>
        <end position="185"/>
    </location>
</feature>
<dbReference type="CDD" id="cd06261">
    <property type="entry name" value="TM_PBP2"/>
    <property type="match status" value="1"/>
</dbReference>
<keyword evidence="7 8" id="KW-0472">Membrane</keyword>
<name>A0ABU4WFA3_9BACT</name>
<dbReference type="RefSeq" id="WP_370396682.1">
    <property type="nucleotide sequence ID" value="NZ_JALBUT010000003.1"/>
</dbReference>
<accession>A0ABU4WFA3</accession>
<keyword evidence="5 8" id="KW-0812">Transmembrane</keyword>
<feature type="transmembrane region" description="Helical" evidence="8">
    <location>
        <begin position="265"/>
        <end position="286"/>
    </location>
</feature>
<reference evidence="10 11" key="1">
    <citation type="submission" date="2022-03" db="EMBL/GenBank/DDBJ databases">
        <title>Novel taxa within the pig intestine.</title>
        <authorList>
            <person name="Wylensek D."/>
            <person name="Bishof K."/>
            <person name="Afrizal A."/>
            <person name="Clavel T."/>
        </authorList>
    </citation>
    <scope>NUCLEOTIDE SEQUENCE [LARGE SCALE GENOMIC DNA]</scope>
    <source>
        <strain evidence="10 11">CLA-KB-P66</strain>
    </source>
</reference>
<proteinExistence type="inferred from homology"/>
<sequence length="303" mass="33531">MADLPLKNNLARPSSSKSFVEIFLTMPTALWLVLFFVIPSILIFTIAFHCADSAGGIGSEWTLETVKRVASSNYVAILWRTIWVSAAVTVICILFAVPVGYFIACANRKIRPWLLLFFVLPLWTNFLIRIFAWRLVLHPDGFLRKSLIFCGMSDEVFLLNNMGAVIAVTVYTFLPFAILPVYAAAEKFNFALLEAARDLGASRFKAFYSVFIPGIKKGIITALLIVFVPALGSYAIPDLIGGVSDELIGNKIALRAMQNRNLPEAAAYAAVLAIIIIAPIAVWFAFNRKNLKSFIKARMGGER</sequence>
<evidence type="ECO:0000313" key="10">
    <source>
        <dbReference type="EMBL" id="MDX8415234.1"/>
    </source>
</evidence>
<evidence type="ECO:0000256" key="1">
    <source>
        <dbReference type="ARBA" id="ARBA00004651"/>
    </source>
</evidence>
<dbReference type="InterPro" id="IPR000515">
    <property type="entry name" value="MetI-like"/>
</dbReference>
<evidence type="ECO:0000256" key="6">
    <source>
        <dbReference type="ARBA" id="ARBA00022989"/>
    </source>
</evidence>